<protein>
    <submittedName>
        <fullName evidence="2">Zinc knuckle CX2CX4HX4C containing protein</fullName>
    </submittedName>
</protein>
<keyword evidence="3" id="KW-1185">Reference proteome</keyword>
<evidence type="ECO:0000313" key="3">
    <source>
        <dbReference type="Proteomes" id="UP001151760"/>
    </source>
</evidence>
<reference evidence="2" key="2">
    <citation type="submission" date="2022-01" db="EMBL/GenBank/DDBJ databases">
        <authorList>
            <person name="Yamashiro T."/>
            <person name="Shiraishi A."/>
            <person name="Satake H."/>
            <person name="Nakayama K."/>
        </authorList>
    </citation>
    <scope>NUCLEOTIDE SEQUENCE</scope>
</reference>
<dbReference type="Proteomes" id="UP001151760">
    <property type="component" value="Unassembled WGS sequence"/>
</dbReference>
<feature type="region of interest" description="Disordered" evidence="1">
    <location>
        <begin position="246"/>
        <end position="266"/>
    </location>
</feature>
<dbReference type="EMBL" id="BQNB010014410">
    <property type="protein sequence ID" value="GJT27809.1"/>
    <property type="molecule type" value="Genomic_DNA"/>
</dbReference>
<evidence type="ECO:0000256" key="1">
    <source>
        <dbReference type="SAM" id="MobiDB-lite"/>
    </source>
</evidence>
<feature type="compositionally biased region" description="Polar residues" evidence="1">
    <location>
        <begin position="249"/>
        <end position="260"/>
    </location>
</feature>
<reference evidence="2" key="1">
    <citation type="journal article" date="2022" name="Int. J. Mol. Sci.">
        <title>Draft Genome of Tanacetum Coccineum: Genomic Comparison of Closely Related Tanacetum-Family Plants.</title>
        <authorList>
            <person name="Yamashiro T."/>
            <person name="Shiraishi A."/>
            <person name="Nakayama K."/>
            <person name="Satake H."/>
        </authorList>
    </citation>
    <scope>NUCLEOTIDE SEQUENCE</scope>
</reference>
<organism evidence="2 3">
    <name type="scientific">Tanacetum coccineum</name>
    <dbReference type="NCBI Taxonomy" id="301880"/>
    <lineage>
        <taxon>Eukaryota</taxon>
        <taxon>Viridiplantae</taxon>
        <taxon>Streptophyta</taxon>
        <taxon>Embryophyta</taxon>
        <taxon>Tracheophyta</taxon>
        <taxon>Spermatophyta</taxon>
        <taxon>Magnoliopsida</taxon>
        <taxon>eudicotyledons</taxon>
        <taxon>Gunneridae</taxon>
        <taxon>Pentapetalae</taxon>
        <taxon>asterids</taxon>
        <taxon>campanulids</taxon>
        <taxon>Asterales</taxon>
        <taxon>Asteraceae</taxon>
        <taxon>Asteroideae</taxon>
        <taxon>Anthemideae</taxon>
        <taxon>Anthemidinae</taxon>
        <taxon>Tanacetum</taxon>
    </lineage>
</organism>
<sequence>MWSTTSSSSVPLSLMDTAYRSLFFVVSCEVQAQIRRIFLDGYDVLDVRTVFFRFLRLSSRMRAFLLIFTNLDAVLEGGPWMIRNSPIILKKWAMNTSLHKEELTCIPIWVKLHDVPIQVFEEDGISLIETYLRKLIMLDSYTSLICKDSWGRSSFARCLIEINLEAEFKESITIGIPDLDGPGETCPKKVVTNPVVNDTNTTNDGLQKVMNIKRNNKGSSACNKLPKGVLVSKGFQARKDFAFKPKASNVGSNGDNGTRQDTGKKTTIIASPNPFAALGVDEVEEEEVENIWDESKNLNL</sequence>
<feature type="non-terminal residue" evidence="2">
    <location>
        <position position="300"/>
    </location>
</feature>
<dbReference type="InterPro" id="IPR040256">
    <property type="entry name" value="At4g02000-like"/>
</dbReference>
<gene>
    <name evidence="2" type="ORF">Tco_0908084</name>
</gene>
<dbReference type="PANTHER" id="PTHR31286:SF99">
    <property type="entry name" value="DUF4283 DOMAIN-CONTAINING PROTEIN"/>
    <property type="match status" value="1"/>
</dbReference>
<proteinExistence type="predicted"/>
<accession>A0ABQ5CSJ5</accession>
<evidence type="ECO:0000313" key="2">
    <source>
        <dbReference type="EMBL" id="GJT27809.1"/>
    </source>
</evidence>
<dbReference type="PANTHER" id="PTHR31286">
    <property type="entry name" value="GLYCINE-RICH CELL WALL STRUCTURAL PROTEIN 1.8-LIKE"/>
    <property type="match status" value="1"/>
</dbReference>
<comment type="caution">
    <text evidence="2">The sequence shown here is derived from an EMBL/GenBank/DDBJ whole genome shotgun (WGS) entry which is preliminary data.</text>
</comment>
<name>A0ABQ5CSJ5_9ASTR</name>